<reference evidence="2" key="1">
    <citation type="journal article" date="2009" name="Plant Mol. Biol.">
        <title>Insights into corn genes derived from large-scale cDNA sequencing.</title>
        <authorList>
            <person name="Alexandrov N.N."/>
            <person name="Brover V.V."/>
            <person name="Freidin S."/>
            <person name="Troukhan M.E."/>
            <person name="Tatarinova T.V."/>
            <person name="Zhang H."/>
            <person name="Swaller T.J."/>
            <person name="Lu Y.P."/>
            <person name="Bouck J."/>
            <person name="Flavell R.B."/>
            <person name="Feldmann K.A."/>
        </authorList>
    </citation>
    <scope>NUCLEOTIDE SEQUENCE</scope>
</reference>
<accession>B6U0F1</accession>
<dbReference type="EMBL" id="EU970716">
    <property type="protein sequence ID" value="ACG42834.1"/>
    <property type="molecule type" value="mRNA"/>
</dbReference>
<feature type="compositionally biased region" description="Polar residues" evidence="1">
    <location>
        <begin position="32"/>
        <end position="48"/>
    </location>
</feature>
<dbReference type="AlphaFoldDB" id="B6U0F1"/>
<name>B6U0F1_MAIZE</name>
<feature type="compositionally biased region" description="Low complexity" evidence="1">
    <location>
        <begin position="13"/>
        <end position="25"/>
    </location>
</feature>
<feature type="compositionally biased region" description="Polar residues" evidence="1">
    <location>
        <begin position="1"/>
        <end position="12"/>
    </location>
</feature>
<evidence type="ECO:0000256" key="1">
    <source>
        <dbReference type="SAM" id="MobiDB-lite"/>
    </source>
</evidence>
<organism evidence="2">
    <name type="scientific">Zea mays</name>
    <name type="common">Maize</name>
    <dbReference type="NCBI Taxonomy" id="4577"/>
    <lineage>
        <taxon>Eukaryota</taxon>
        <taxon>Viridiplantae</taxon>
        <taxon>Streptophyta</taxon>
        <taxon>Embryophyta</taxon>
        <taxon>Tracheophyta</taxon>
        <taxon>Spermatophyta</taxon>
        <taxon>Magnoliopsida</taxon>
        <taxon>Liliopsida</taxon>
        <taxon>Poales</taxon>
        <taxon>Poaceae</taxon>
        <taxon>PACMAD clade</taxon>
        <taxon>Panicoideae</taxon>
        <taxon>Andropogonodae</taxon>
        <taxon>Andropogoneae</taxon>
        <taxon>Tripsacinae</taxon>
        <taxon>Zea</taxon>
    </lineage>
</organism>
<sequence>MRMTSGSLSPCPSRTTSAAASNSSTGTVIGASESTPHMNNSKASIQDSAKNKKI</sequence>
<protein>
    <submittedName>
        <fullName evidence="2">Uncharacterized protein</fullName>
    </submittedName>
</protein>
<proteinExistence type="evidence at transcript level"/>
<evidence type="ECO:0000313" key="2">
    <source>
        <dbReference type="EMBL" id="ACG42834.1"/>
    </source>
</evidence>
<feature type="region of interest" description="Disordered" evidence="1">
    <location>
        <begin position="1"/>
        <end position="54"/>
    </location>
</feature>